<dbReference type="AlphaFoldDB" id="A0A0N5CQW2"/>
<dbReference type="Gene3D" id="3.30.160.60">
    <property type="entry name" value="Classic Zinc Finger"/>
    <property type="match status" value="1"/>
</dbReference>
<feature type="region of interest" description="Disordered" evidence="1">
    <location>
        <begin position="194"/>
        <end position="219"/>
    </location>
</feature>
<accession>A0A0N5CQW2</accession>
<feature type="domain" description="C2H2-type" evidence="2">
    <location>
        <begin position="132"/>
        <end position="152"/>
    </location>
</feature>
<evidence type="ECO:0000313" key="3">
    <source>
        <dbReference type="EMBL" id="VDM98672.1"/>
    </source>
</evidence>
<evidence type="ECO:0000256" key="1">
    <source>
        <dbReference type="SAM" id="MobiDB-lite"/>
    </source>
</evidence>
<dbReference type="SUPFAM" id="SSF57667">
    <property type="entry name" value="beta-beta-alpha zinc fingers"/>
    <property type="match status" value="1"/>
</dbReference>
<evidence type="ECO:0000313" key="4">
    <source>
        <dbReference type="Proteomes" id="UP000276776"/>
    </source>
</evidence>
<dbReference type="InterPro" id="IPR013087">
    <property type="entry name" value="Znf_C2H2_type"/>
</dbReference>
<protein>
    <submittedName>
        <fullName evidence="5">C2H2-type domain-containing protein</fullName>
    </submittedName>
</protein>
<dbReference type="PROSITE" id="PS00028">
    <property type="entry name" value="ZINC_FINGER_C2H2_1"/>
    <property type="match status" value="2"/>
</dbReference>
<proteinExistence type="predicted"/>
<dbReference type="WBParaSite" id="TCLT_0000261201-mRNA-1">
    <property type="protein sequence ID" value="TCLT_0000261201-mRNA-1"/>
    <property type="gene ID" value="TCLT_0000261201"/>
</dbReference>
<evidence type="ECO:0000313" key="5">
    <source>
        <dbReference type="WBParaSite" id="TCLT_0000261201-mRNA-1"/>
    </source>
</evidence>
<reference evidence="5" key="1">
    <citation type="submission" date="2017-02" db="UniProtKB">
        <authorList>
            <consortium name="WormBaseParasite"/>
        </authorList>
    </citation>
    <scope>IDENTIFICATION</scope>
</reference>
<dbReference type="InterPro" id="IPR036236">
    <property type="entry name" value="Znf_C2H2_sf"/>
</dbReference>
<gene>
    <name evidence="3" type="ORF">TCLT_LOCUS2613</name>
</gene>
<organism evidence="5">
    <name type="scientific">Thelazia callipaeda</name>
    <name type="common">Oriental eyeworm</name>
    <name type="synonym">Parasitic nematode</name>
    <dbReference type="NCBI Taxonomy" id="103827"/>
    <lineage>
        <taxon>Eukaryota</taxon>
        <taxon>Metazoa</taxon>
        <taxon>Ecdysozoa</taxon>
        <taxon>Nematoda</taxon>
        <taxon>Chromadorea</taxon>
        <taxon>Rhabditida</taxon>
        <taxon>Spirurina</taxon>
        <taxon>Spiruromorpha</taxon>
        <taxon>Thelazioidea</taxon>
        <taxon>Thelaziidae</taxon>
        <taxon>Thelazia</taxon>
    </lineage>
</organism>
<feature type="domain" description="C2H2-type" evidence="2">
    <location>
        <begin position="162"/>
        <end position="184"/>
    </location>
</feature>
<dbReference type="Proteomes" id="UP000276776">
    <property type="component" value="Unassembled WGS sequence"/>
</dbReference>
<evidence type="ECO:0000259" key="2">
    <source>
        <dbReference type="PROSITE" id="PS00028"/>
    </source>
</evidence>
<keyword evidence="4" id="KW-1185">Reference proteome</keyword>
<reference evidence="3 4" key="2">
    <citation type="submission" date="2018-11" db="EMBL/GenBank/DDBJ databases">
        <authorList>
            <consortium name="Pathogen Informatics"/>
        </authorList>
    </citation>
    <scope>NUCLEOTIDE SEQUENCE [LARGE SCALE GENOMIC DNA]</scope>
</reference>
<dbReference type="SMART" id="SM00355">
    <property type="entry name" value="ZnF_C2H2"/>
    <property type="match status" value="2"/>
</dbReference>
<sequence>MLNLNNLLELPYFQELMLIYEIQYNATRDALKRFLEEQPALFLPFFTNLLWSSFVNPLLALQLNMLANLYAQAQESQAAPTESEMLAREISSHSQLLHDRSARNEFTETNVNYSKTFLRFSLQQQKNNVIICNICEKPMKNRAAYVKHRRRHLGISELTYACGTCDKRCSERRHLAIHCKNKHHEMPSLTTECEKKAGNKMMPSSSSDRDTQADGDQMN</sequence>
<name>A0A0N5CQW2_THECL</name>
<dbReference type="OrthoDB" id="5809503at2759"/>
<dbReference type="EMBL" id="UYYF01000588">
    <property type="protein sequence ID" value="VDM98672.1"/>
    <property type="molecule type" value="Genomic_DNA"/>
</dbReference>